<organism evidence="1 2">
    <name type="scientific">Meloidogyne incognita</name>
    <name type="common">Southern root-knot nematode worm</name>
    <name type="synonym">Oxyuris incognita</name>
    <dbReference type="NCBI Taxonomy" id="6306"/>
    <lineage>
        <taxon>Eukaryota</taxon>
        <taxon>Metazoa</taxon>
        <taxon>Ecdysozoa</taxon>
        <taxon>Nematoda</taxon>
        <taxon>Chromadorea</taxon>
        <taxon>Rhabditida</taxon>
        <taxon>Tylenchina</taxon>
        <taxon>Tylenchomorpha</taxon>
        <taxon>Tylenchoidea</taxon>
        <taxon>Meloidogynidae</taxon>
        <taxon>Meloidogyninae</taxon>
        <taxon>Meloidogyne</taxon>
        <taxon>Meloidogyne incognita group</taxon>
    </lineage>
</organism>
<name>A0A914L521_MELIC</name>
<keyword evidence="1" id="KW-1185">Reference proteome</keyword>
<reference evidence="2" key="1">
    <citation type="submission" date="2022-11" db="UniProtKB">
        <authorList>
            <consortium name="WormBaseParasite"/>
        </authorList>
    </citation>
    <scope>IDENTIFICATION</scope>
</reference>
<dbReference type="WBParaSite" id="Minc3s00226g08031">
    <property type="protein sequence ID" value="Minc3s00226g08031"/>
    <property type="gene ID" value="Minc3s00226g08031"/>
</dbReference>
<evidence type="ECO:0000313" key="1">
    <source>
        <dbReference type="Proteomes" id="UP000887563"/>
    </source>
</evidence>
<proteinExistence type="predicted"/>
<sequence>MFCFHSIYHPSTPLYSIYISKSSFPNLIHNMPFEKFLAVFEALLFDSSSRRNTERTEDI</sequence>
<dbReference type="AlphaFoldDB" id="A0A914L521"/>
<dbReference type="Proteomes" id="UP000887563">
    <property type="component" value="Unplaced"/>
</dbReference>
<accession>A0A914L521</accession>
<protein>
    <submittedName>
        <fullName evidence="2">Uncharacterized protein</fullName>
    </submittedName>
</protein>
<evidence type="ECO:0000313" key="2">
    <source>
        <dbReference type="WBParaSite" id="Minc3s00226g08031"/>
    </source>
</evidence>